<dbReference type="Pfam" id="PF04542">
    <property type="entry name" value="Sigma70_r2"/>
    <property type="match status" value="1"/>
</dbReference>
<keyword evidence="7" id="KW-1185">Reference proteome</keyword>
<name>A0A6M5Z367_9BACT</name>
<dbReference type="InterPro" id="IPR039425">
    <property type="entry name" value="RNA_pol_sigma-70-like"/>
</dbReference>
<dbReference type="InterPro" id="IPR007627">
    <property type="entry name" value="RNA_pol_sigma70_r2"/>
</dbReference>
<accession>A0A6M5Z367</accession>
<keyword evidence="4" id="KW-0804">Transcription</keyword>
<dbReference type="EMBL" id="CP053452">
    <property type="protein sequence ID" value="QJW99881.1"/>
    <property type="molecule type" value="Genomic_DNA"/>
</dbReference>
<evidence type="ECO:0000256" key="3">
    <source>
        <dbReference type="ARBA" id="ARBA00023125"/>
    </source>
</evidence>
<evidence type="ECO:0000256" key="2">
    <source>
        <dbReference type="ARBA" id="ARBA00023082"/>
    </source>
</evidence>
<keyword evidence="3" id="KW-0238">DNA-binding</keyword>
<dbReference type="GO" id="GO:0006352">
    <property type="term" value="P:DNA-templated transcription initiation"/>
    <property type="evidence" value="ECO:0007669"/>
    <property type="project" value="InterPro"/>
</dbReference>
<evidence type="ECO:0000256" key="4">
    <source>
        <dbReference type="ARBA" id="ARBA00023163"/>
    </source>
</evidence>
<dbReference type="Gene3D" id="1.10.1740.10">
    <property type="match status" value="1"/>
</dbReference>
<dbReference type="GO" id="GO:0016987">
    <property type="term" value="F:sigma factor activity"/>
    <property type="evidence" value="ECO:0007669"/>
    <property type="project" value="UniProtKB-KW"/>
</dbReference>
<evidence type="ECO:0000256" key="1">
    <source>
        <dbReference type="ARBA" id="ARBA00023015"/>
    </source>
</evidence>
<dbReference type="SUPFAM" id="SSF88946">
    <property type="entry name" value="Sigma2 domain of RNA polymerase sigma factors"/>
    <property type="match status" value="1"/>
</dbReference>
<dbReference type="KEGG" id="ftj:FTUN_7504"/>
<feature type="domain" description="RNA polymerase sigma-70 region 2" evidence="5">
    <location>
        <begin position="55"/>
        <end position="111"/>
    </location>
</feature>
<dbReference type="AlphaFoldDB" id="A0A6M5Z367"/>
<dbReference type="Proteomes" id="UP000503447">
    <property type="component" value="Chromosome"/>
</dbReference>
<evidence type="ECO:0000313" key="7">
    <source>
        <dbReference type="Proteomes" id="UP000503447"/>
    </source>
</evidence>
<dbReference type="InterPro" id="IPR013325">
    <property type="entry name" value="RNA_pol_sigma_r2"/>
</dbReference>
<evidence type="ECO:0000313" key="6">
    <source>
        <dbReference type="EMBL" id="QJW99881.1"/>
    </source>
</evidence>
<gene>
    <name evidence="6" type="ORF">FTUN_7504</name>
</gene>
<reference evidence="7" key="1">
    <citation type="submission" date="2020-05" db="EMBL/GenBank/DDBJ databases">
        <title>Frigoriglobus tundricola gen. nov., sp. nov., a psychrotolerant cellulolytic planctomycete of the family Gemmataceae with two divergent copies of 16S rRNA gene.</title>
        <authorList>
            <person name="Kulichevskaya I.S."/>
            <person name="Ivanova A.A."/>
            <person name="Naumoff D.G."/>
            <person name="Beletsky A.V."/>
            <person name="Rijpstra W.I.C."/>
            <person name="Sinninghe Damste J.S."/>
            <person name="Mardanov A.V."/>
            <person name="Ravin N.V."/>
            <person name="Dedysh S.N."/>
        </authorList>
    </citation>
    <scope>NUCLEOTIDE SEQUENCE [LARGE SCALE GENOMIC DNA]</scope>
    <source>
        <strain evidence="7">PL17</strain>
    </source>
</reference>
<proteinExistence type="predicted"/>
<evidence type="ECO:0000259" key="5">
    <source>
        <dbReference type="Pfam" id="PF04542"/>
    </source>
</evidence>
<sequence length="185" mass="20322">MRVRRILTVNDGGAMSRNFLHLIRCGFAPPPVESDADLLRRFIDHRDESAFATIMDRHGPMVWAVCRNTLPNRADAEDVFQATFFALSRGAKAVRHPERLAAWLHGAAVRVAGGVKRVHARRVRYERAAARTEADSPVADAAWGELLLAAHEEVAAMSPALRAAFILCDIEGWSSGRRRPGSGCG</sequence>
<protein>
    <recommendedName>
        <fullName evidence="5">RNA polymerase sigma-70 region 2 domain-containing protein</fullName>
    </recommendedName>
</protein>
<organism evidence="6 7">
    <name type="scientific">Frigoriglobus tundricola</name>
    <dbReference type="NCBI Taxonomy" id="2774151"/>
    <lineage>
        <taxon>Bacteria</taxon>
        <taxon>Pseudomonadati</taxon>
        <taxon>Planctomycetota</taxon>
        <taxon>Planctomycetia</taxon>
        <taxon>Gemmatales</taxon>
        <taxon>Gemmataceae</taxon>
        <taxon>Frigoriglobus</taxon>
    </lineage>
</organism>
<keyword evidence="2" id="KW-0731">Sigma factor</keyword>
<dbReference type="PANTHER" id="PTHR43133">
    <property type="entry name" value="RNA POLYMERASE ECF-TYPE SIGMA FACTO"/>
    <property type="match status" value="1"/>
</dbReference>
<keyword evidence="1" id="KW-0805">Transcription regulation</keyword>
<dbReference type="GO" id="GO:0003677">
    <property type="term" value="F:DNA binding"/>
    <property type="evidence" value="ECO:0007669"/>
    <property type="project" value="UniProtKB-KW"/>
</dbReference>
<dbReference type="PANTHER" id="PTHR43133:SF8">
    <property type="entry name" value="RNA POLYMERASE SIGMA FACTOR HI_1459-RELATED"/>
    <property type="match status" value="1"/>
</dbReference>